<dbReference type="PANTHER" id="PTHR42948:SF1">
    <property type="entry name" value="TRANSPORTER"/>
    <property type="match status" value="1"/>
</dbReference>
<feature type="transmembrane region" description="Helical" evidence="7">
    <location>
        <begin position="43"/>
        <end position="68"/>
    </location>
</feature>
<dbReference type="PANTHER" id="PTHR42948">
    <property type="entry name" value="TRANSPORTER"/>
    <property type="match status" value="1"/>
</dbReference>
<evidence type="ECO:0000313" key="9">
    <source>
        <dbReference type="Proteomes" id="UP000242432"/>
    </source>
</evidence>
<comment type="similarity">
    <text evidence="6">Belongs to the sodium:neurotransmitter symporter (SNF) (TC 2.A.22) family.</text>
</comment>
<dbReference type="InterPro" id="IPR037272">
    <property type="entry name" value="SNS_sf"/>
</dbReference>
<dbReference type="CDD" id="cd10336">
    <property type="entry name" value="SLC6sbd_Tyt1-Like"/>
    <property type="match status" value="1"/>
</dbReference>
<dbReference type="GO" id="GO:0016020">
    <property type="term" value="C:membrane"/>
    <property type="evidence" value="ECO:0007669"/>
    <property type="project" value="UniProtKB-SubCell"/>
</dbReference>
<dbReference type="GO" id="GO:0015293">
    <property type="term" value="F:symporter activity"/>
    <property type="evidence" value="ECO:0007669"/>
    <property type="project" value="UniProtKB-KW"/>
</dbReference>
<evidence type="ECO:0000256" key="3">
    <source>
        <dbReference type="ARBA" id="ARBA00022692"/>
    </source>
</evidence>
<feature type="transmembrane region" description="Helical" evidence="7">
    <location>
        <begin position="102"/>
        <end position="124"/>
    </location>
</feature>
<gene>
    <name evidence="8" type="ORF">SAMN02745213_01408</name>
</gene>
<organism evidence="8 9">
    <name type="scientific">Succinivibrio dextrinosolvens DSM 3072</name>
    <dbReference type="NCBI Taxonomy" id="1123324"/>
    <lineage>
        <taxon>Bacteria</taxon>
        <taxon>Pseudomonadati</taxon>
        <taxon>Pseudomonadota</taxon>
        <taxon>Gammaproteobacteria</taxon>
        <taxon>Aeromonadales</taxon>
        <taxon>Succinivibrionaceae</taxon>
        <taxon>Succinivibrio</taxon>
    </lineage>
</organism>
<dbReference type="AlphaFoldDB" id="A0A1T4VF18"/>
<dbReference type="SUPFAM" id="SSF161070">
    <property type="entry name" value="SNF-like"/>
    <property type="match status" value="1"/>
</dbReference>
<proteinExistence type="inferred from homology"/>
<feature type="transmembrane region" description="Helical" evidence="7">
    <location>
        <begin position="260"/>
        <end position="286"/>
    </location>
</feature>
<feature type="transmembrane region" description="Helical" evidence="7">
    <location>
        <begin position="182"/>
        <end position="201"/>
    </location>
</feature>
<protein>
    <recommendedName>
        <fullName evidence="6">Transporter</fullName>
    </recommendedName>
</protein>
<feature type="transmembrane region" description="Helical" evidence="7">
    <location>
        <begin position="149"/>
        <end position="170"/>
    </location>
</feature>
<dbReference type="STRING" id="83771.SAMN02910357_00296"/>
<evidence type="ECO:0000256" key="1">
    <source>
        <dbReference type="ARBA" id="ARBA00004141"/>
    </source>
</evidence>
<evidence type="ECO:0000256" key="5">
    <source>
        <dbReference type="ARBA" id="ARBA00023136"/>
    </source>
</evidence>
<name>A0A1T4VF18_9GAMM</name>
<accession>A0A1T4VF18</accession>
<dbReference type="InterPro" id="IPR000175">
    <property type="entry name" value="Na/ntran_symport"/>
</dbReference>
<evidence type="ECO:0000256" key="4">
    <source>
        <dbReference type="ARBA" id="ARBA00022989"/>
    </source>
</evidence>
<feature type="transmembrane region" description="Helical" evidence="7">
    <location>
        <begin position="223"/>
        <end position="248"/>
    </location>
</feature>
<feature type="transmembrane region" description="Helical" evidence="7">
    <location>
        <begin position="435"/>
        <end position="456"/>
    </location>
</feature>
<keyword evidence="5 7" id="KW-0472">Membrane</keyword>
<evidence type="ECO:0000256" key="6">
    <source>
        <dbReference type="RuleBase" id="RU003732"/>
    </source>
</evidence>
<comment type="subcellular location">
    <subcellularLocation>
        <location evidence="1">Membrane</location>
        <topology evidence="1">Multi-pass membrane protein</topology>
    </subcellularLocation>
</comment>
<dbReference type="PROSITE" id="PS50267">
    <property type="entry name" value="NA_NEUROTRAN_SYMP_3"/>
    <property type="match status" value="1"/>
</dbReference>
<dbReference type="PROSITE" id="PS00610">
    <property type="entry name" value="NA_NEUROTRAN_SYMP_1"/>
    <property type="match status" value="1"/>
</dbReference>
<keyword evidence="3 6" id="KW-0812">Transmembrane</keyword>
<keyword evidence="4 7" id="KW-1133">Transmembrane helix</keyword>
<feature type="transmembrane region" description="Helical" evidence="7">
    <location>
        <begin position="392"/>
        <end position="414"/>
    </location>
</feature>
<evidence type="ECO:0000256" key="2">
    <source>
        <dbReference type="ARBA" id="ARBA00022448"/>
    </source>
</evidence>
<evidence type="ECO:0000313" key="8">
    <source>
        <dbReference type="EMBL" id="SKA63562.1"/>
    </source>
</evidence>
<keyword evidence="2 6" id="KW-0813">Transport</keyword>
<dbReference type="Pfam" id="PF00209">
    <property type="entry name" value="SNF"/>
    <property type="match status" value="2"/>
</dbReference>
<keyword evidence="9" id="KW-1185">Reference proteome</keyword>
<reference evidence="9" key="1">
    <citation type="submission" date="2017-02" db="EMBL/GenBank/DDBJ databases">
        <authorList>
            <person name="Varghese N."/>
            <person name="Submissions S."/>
        </authorList>
    </citation>
    <scope>NUCLEOTIDE SEQUENCE [LARGE SCALE GENOMIC DNA]</scope>
    <source>
        <strain evidence="9">DSM 3072</strain>
    </source>
</reference>
<dbReference type="PRINTS" id="PR00176">
    <property type="entry name" value="NANEUSMPORT"/>
</dbReference>
<dbReference type="NCBIfam" id="NF037979">
    <property type="entry name" value="Na_transp"/>
    <property type="match status" value="1"/>
</dbReference>
<dbReference type="EMBL" id="FUXX01000022">
    <property type="protein sequence ID" value="SKA63562.1"/>
    <property type="molecule type" value="Genomic_DNA"/>
</dbReference>
<feature type="transmembrane region" description="Helical" evidence="7">
    <location>
        <begin position="306"/>
        <end position="331"/>
    </location>
</feature>
<dbReference type="RefSeq" id="WP_078928865.1">
    <property type="nucleotide sequence ID" value="NZ_FUXX01000022.1"/>
</dbReference>
<dbReference type="InterPro" id="IPR047218">
    <property type="entry name" value="YocR/YhdH-like"/>
</dbReference>
<sequence>MDTKVRTREVFRTRLGFLLIAAGCAVGIGNVWRFPYIVGQYGGAYFVLLYLFFLLSVGIPLLTVELAIGRASRSSMAYCYEKLEQPGTHWHFNKWWQFSGNYILMAFYVVVAGWMLFYFCNFVSGNITPGMTRETAGQNFGELLANPETMFLCVFITVLFSFTIVALGVIKGVERFTKPLMIVLILLLFFMACRSFTLDGFEEGIKFYLKPDFEKFEQNIGEAIWAAMGQAFFTLSVGFGAIAIFGSYMSERHRILNEAVFIATFDTIIALLSGFVIFPACFTYGINPDAGPNLLFITMTVVFSNMTFGTIWGSLFFLFMLIAAVSTMIAVFESSIAGCIELFKWSRVKAVVINFVVIIALSLLPMLGFNVLSDVHIIGSNTGILDFFDFLVSNNILPIGSIVFVLFICSKSGMQWDRYIKQCNIGKGFKMPTALFFYYKYILTTMVIIVLAVGYYKIFGRA</sequence>
<feature type="transmembrane region" description="Helical" evidence="7">
    <location>
        <begin position="351"/>
        <end position="372"/>
    </location>
</feature>
<evidence type="ECO:0000256" key="7">
    <source>
        <dbReference type="SAM" id="Phobius"/>
    </source>
</evidence>
<dbReference type="Proteomes" id="UP000242432">
    <property type="component" value="Unassembled WGS sequence"/>
</dbReference>
<keyword evidence="6" id="KW-0769">Symport</keyword>